<accession>A0A5C4N9W5</accession>
<dbReference type="EMBL" id="VDFV01000042">
    <property type="protein sequence ID" value="TNC64485.1"/>
    <property type="molecule type" value="Genomic_DNA"/>
</dbReference>
<name>A0A5C4N9W5_9RHOB</name>
<keyword evidence="2" id="KW-1185">Reference proteome</keyword>
<organism evidence="1 2">
    <name type="scientific">Rubellimicrobium roseum</name>
    <dbReference type="NCBI Taxonomy" id="687525"/>
    <lineage>
        <taxon>Bacteria</taxon>
        <taxon>Pseudomonadati</taxon>
        <taxon>Pseudomonadota</taxon>
        <taxon>Alphaproteobacteria</taxon>
        <taxon>Rhodobacterales</taxon>
        <taxon>Roseobacteraceae</taxon>
        <taxon>Rubellimicrobium</taxon>
    </lineage>
</organism>
<dbReference type="Proteomes" id="UP000305709">
    <property type="component" value="Unassembled WGS sequence"/>
</dbReference>
<gene>
    <name evidence="1" type="ORF">FHG71_18330</name>
</gene>
<protein>
    <submittedName>
        <fullName evidence="1">Uncharacterized protein</fullName>
    </submittedName>
</protein>
<sequence>MRLLGASRLGMTLADDSEILVVDLAACTVVVTALSRLGLSAAALKAMRIKDACAYELLQDAAEAYGRSSALRDELGGPGSAAFPHLRAVLANAA</sequence>
<evidence type="ECO:0000313" key="1">
    <source>
        <dbReference type="EMBL" id="TNC64485.1"/>
    </source>
</evidence>
<dbReference type="AlphaFoldDB" id="A0A5C4N9W5"/>
<reference evidence="1 2" key="1">
    <citation type="submission" date="2019-06" db="EMBL/GenBank/DDBJ databases">
        <authorList>
            <person name="Jiang L."/>
        </authorList>
    </citation>
    <scope>NUCLEOTIDE SEQUENCE [LARGE SCALE GENOMIC DNA]</scope>
    <source>
        <strain evidence="1 2">YIM 48858</strain>
    </source>
</reference>
<proteinExistence type="predicted"/>
<evidence type="ECO:0000313" key="2">
    <source>
        <dbReference type="Proteomes" id="UP000305709"/>
    </source>
</evidence>
<comment type="caution">
    <text evidence="1">The sequence shown here is derived from an EMBL/GenBank/DDBJ whole genome shotgun (WGS) entry which is preliminary data.</text>
</comment>